<gene>
    <name evidence="3" type="ORF">HDBBLJII_00022</name>
</gene>
<reference evidence="3" key="1">
    <citation type="submission" date="2020-06" db="EMBL/GenBank/DDBJ databases">
        <title>Unique genomic features of the anaerobic methanotrophic archaea.</title>
        <authorList>
            <person name="Chadwick G.L."/>
            <person name="Skennerton C.T."/>
            <person name="Laso-Perez R."/>
            <person name="Leu A.O."/>
            <person name="Speth D.R."/>
            <person name="Yu H."/>
            <person name="Morgan-Lang C."/>
            <person name="Hatzenpichler R."/>
            <person name="Goudeau D."/>
            <person name="Malmstrom R."/>
            <person name="Brazelton W.J."/>
            <person name="Woyke T."/>
            <person name="Hallam S.J."/>
            <person name="Tyson G.W."/>
            <person name="Wegener G."/>
            <person name="Boetius A."/>
            <person name="Orphan V."/>
        </authorList>
    </citation>
    <scope>NUCLEOTIDE SEQUENCE</scope>
</reference>
<name>A0A7G9YTJ1_9EURY</name>
<evidence type="ECO:0000313" key="3">
    <source>
        <dbReference type="EMBL" id="QNO51325.1"/>
    </source>
</evidence>
<dbReference type="Pfam" id="PF13699">
    <property type="entry name" value="eCIS_core"/>
    <property type="match status" value="1"/>
</dbReference>
<protein>
    <recommendedName>
        <fullName evidence="2">eCIS core domain-containing protein</fullName>
    </recommendedName>
</protein>
<feature type="region of interest" description="Disordered" evidence="1">
    <location>
        <begin position="395"/>
        <end position="493"/>
    </location>
</feature>
<dbReference type="EMBL" id="MT631466">
    <property type="protein sequence ID" value="QNO51325.1"/>
    <property type="molecule type" value="Genomic_DNA"/>
</dbReference>
<evidence type="ECO:0000259" key="2">
    <source>
        <dbReference type="Pfam" id="PF13699"/>
    </source>
</evidence>
<organism evidence="3">
    <name type="scientific">Candidatus Methanophagaceae archaeon ANME-1 ERB6</name>
    <dbReference type="NCBI Taxonomy" id="2759912"/>
    <lineage>
        <taxon>Archaea</taxon>
        <taxon>Methanobacteriati</taxon>
        <taxon>Methanobacteriota</taxon>
        <taxon>Stenosarchaea group</taxon>
        <taxon>Methanomicrobia</taxon>
        <taxon>Candidatus Methanophagales</taxon>
        <taxon>Candidatus Methanophagaceae</taxon>
    </lineage>
</organism>
<feature type="compositionally biased region" description="Pro residues" evidence="1">
    <location>
        <begin position="403"/>
        <end position="486"/>
    </location>
</feature>
<dbReference type="PRINTS" id="PR01217">
    <property type="entry name" value="PRICHEXTENSN"/>
</dbReference>
<feature type="domain" description="eCIS core" evidence="2">
    <location>
        <begin position="223"/>
        <end position="298"/>
    </location>
</feature>
<dbReference type="InterPro" id="IPR025295">
    <property type="entry name" value="eCIS_core_dom"/>
</dbReference>
<evidence type="ECO:0000256" key="1">
    <source>
        <dbReference type="SAM" id="MobiDB-lite"/>
    </source>
</evidence>
<sequence>MYTMKESVAVAKEADAKKGVSPIKTDNSILRLRDEPERQLDSLRGVIGDIRRDGGKLSVESIATELSSIASAQRAPAILALQQTHGNRYVQRVVSGIQAKLKVGHPGDKYEQEADRVADAVLRMPEPGVQRQFELEEEETLQIKPLANEIAPLVQVQRQKEPEEEVETLQAKPLTEQITPLVQRQVEEEAEEFLQAKELPVKTSEATPNLEDQINVIKGSGEPLSDDERAYFEPRFRRDLSDVRIHNDSMANELAQSVNAEAFTCGNDVVFGFGKYAPSTYSGKKLLAHEITHVVQQVSNPIAQIQRRPLRQDNNTWHLSRVPMRTHEEFRNHVFRECGWITVYRRDEGEHLNDLLVNHSNLAQVYPQHVEQRGNTGTVDLVLRLTRSEDGTVVSMDFSERPTPTPMPTPIPPGTTPTPTPIPPGTTPTPTPIPPGTTPTPTPIPPGTTPTPTPIPPGTTPTPTPIPPGTTPTPTPIPPGTTPTPSPSICDDPDRDFEHCMRTCSDVSGYESPGGTGCKLGCFSAYILAKLWCD</sequence>
<dbReference type="AlphaFoldDB" id="A0A7G9YTJ1"/>
<accession>A0A7G9YTJ1</accession>
<proteinExistence type="predicted"/>